<protein>
    <recommendedName>
        <fullName evidence="2">Reverse transcriptase domain-containing protein</fullName>
    </recommendedName>
</protein>
<dbReference type="InterPro" id="IPR043128">
    <property type="entry name" value="Rev_trsase/Diguanyl_cyclase"/>
</dbReference>
<organism evidence="1">
    <name type="scientific">Tanacetum cinerariifolium</name>
    <name type="common">Dalmatian daisy</name>
    <name type="synonym">Chrysanthemum cinerariifolium</name>
    <dbReference type="NCBI Taxonomy" id="118510"/>
    <lineage>
        <taxon>Eukaryota</taxon>
        <taxon>Viridiplantae</taxon>
        <taxon>Streptophyta</taxon>
        <taxon>Embryophyta</taxon>
        <taxon>Tracheophyta</taxon>
        <taxon>Spermatophyta</taxon>
        <taxon>Magnoliopsida</taxon>
        <taxon>eudicotyledons</taxon>
        <taxon>Gunneridae</taxon>
        <taxon>Pentapetalae</taxon>
        <taxon>asterids</taxon>
        <taxon>campanulids</taxon>
        <taxon>Asterales</taxon>
        <taxon>Asteraceae</taxon>
        <taxon>Asteroideae</taxon>
        <taxon>Anthemideae</taxon>
        <taxon>Anthemidinae</taxon>
        <taxon>Tanacetum</taxon>
    </lineage>
</organism>
<dbReference type="SUPFAM" id="SSF56672">
    <property type="entry name" value="DNA/RNA polymerases"/>
    <property type="match status" value="1"/>
</dbReference>
<dbReference type="AlphaFoldDB" id="A0A699TNG3"/>
<evidence type="ECO:0008006" key="2">
    <source>
        <dbReference type="Google" id="ProtNLM"/>
    </source>
</evidence>
<sequence length="114" mass="12846">MPFGIRNAGETYQRLADKAFNKQIGGNLEAYVDDLVIKSQEGMFLRYKVNTKGLKVCPDKVDAVLSLASPKCLKDVQKLKGKLASLNRFLFKSAKKSLPFFKTLKKCTKKSDFH</sequence>
<dbReference type="Gene3D" id="3.30.70.270">
    <property type="match status" value="1"/>
</dbReference>
<reference evidence="1" key="1">
    <citation type="journal article" date="2019" name="Sci. Rep.">
        <title>Draft genome of Tanacetum cinerariifolium, the natural source of mosquito coil.</title>
        <authorList>
            <person name="Yamashiro T."/>
            <person name="Shiraishi A."/>
            <person name="Satake H."/>
            <person name="Nakayama K."/>
        </authorList>
    </citation>
    <scope>NUCLEOTIDE SEQUENCE</scope>
</reference>
<dbReference type="InterPro" id="IPR043502">
    <property type="entry name" value="DNA/RNA_pol_sf"/>
</dbReference>
<gene>
    <name evidence="1" type="ORF">Tci_882950</name>
</gene>
<evidence type="ECO:0000313" key="1">
    <source>
        <dbReference type="EMBL" id="GFD10981.1"/>
    </source>
</evidence>
<accession>A0A699TNG3</accession>
<comment type="caution">
    <text evidence="1">The sequence shown here is derived from an EMBL/GenBank/DDBJ whole genome shotgun (WGS) entry which is preliminary data.</text>
</comment>
<proteinExistence type="predicted"/>
<dbReference type="EMBL" id="BKCJ011256039">
    <property type="protein sequence ID" value="GFD10981.1"/>
    <property type="molecule type" value="Genomic_DNA"/>
</dbReference>
<name>A0A699TNG3_TANCI</name>